<evidence type="ECO:0000259" key="1">
    <source>
        <dbReference type="SMART" id="SM00418"/>
    </source>
</evidence>
<dbReference type="Gene3D" id="1.10.10.10">
    <property type="entry name" value="Winged helix-like DNA-binding domain superfamily/Winged helix DNA-binding domain"/>
    <property type="match status" value="1"/>
</dbReference>
<dbReference type="GO" id="GO:0003700">
    <property type="term" value="F:DNA-binding transcription factor activity"/>
    <property type="evidence" value="ECO:0007669"/>
    <property type="project" value="InterPro"/>
</dbReference>
<dbReference type="Proteomes" id="UP000221369">
    <property type="component" value="Unassembled WGS sequence"/>
</dbReference>
<keyword evidence="3" id="KW-1185">Reference proteome</keyword>
<dbReference type="EMBL" id="PDJE01000001">
    <property type="protein sequence ID" value="PFG31101.1"/>
    <property type="molecule type" value="Genomic_DNA"/>
</dbReference>
<proteinExistence type="predicted"/>
<reference evidence="2 3" key="1">
    <citation type="submission" date="2017-10" db="EMBL/GenBank/DDBJ databases">
        <title>Sequencing the genomes of 1000 actinobacteria strains.</title>
        <authorList>
            <person name="Klenk H.-P."/>
        </authorList>
    </citation>
    <scope>NUCLEOTIDE SEQUENCE [LARGE SCALE GENOMIC DNA]</scope>
    <source>
        <strain evidence="2 3">DSM 21798</strain>
    </source>
</reference>
<dbReference type="AlphaFoldDB" id="A0A2A9DXN6"/>
<organism evidence="2 3">
    <name type="scientific">Paramicrobacterium agarici</name>
    <dbReference type="NCBI Taxonomy" id="630514"/>
    <lineage>
        <taxon>Bacteria</taxon>
        <taxon>Bacillati</taxon>
        <taxon>Actinomycetota</taxon>
        <taxon>Actinomycetes</taxon>
        <taxon>Micrococcales</taxon>
        <taxon>Microbacteriaceae</taxon>
        <taxon>Paramicrobacterium</taxon>
    </lineage>
</organism>
<dbReference type="InterPro" id="IPR036390">
    <property type="entry name" value="WH_DNA-bd_sf"/>
</dbReference>
<dbReference type="RefSeq" id="WP_098407480.1">
    <property type="nucleotide sequence ID" value="NZ_PDJE01000001.1"/>
</dbReference>
<evidence type="ECO:0000313" key="2">
    <source>
        <dbReference type="EMBL" id="PFG31101.1"/>
    </source>
</evidence>
<evidence type="ECO:0000313" key="3">
    <source>
        <dbReference type="Proteomes" id="UP000221369"/>
    </source>
</evidence>
<name>A0A2A9DXN6_9MICO</name>
<dbReference type="InterPro" id="IPR011991">
    <property type="entry name" value="ArsR-like_HTH"/>
</dbReference>
<dbReference type="CDD" id="cd00090">
    <property type="entry name" value="HTH_ARSR"/>
    <property type="match status" value="1"/>
</dbReference>
<dbReference type="InterPro" id="IPR036388">
    <property type="entry name" value="WH-like_DNA-bd_sf"/>
</dbReference>
<dbReference type="SUPFAM" id="SSF46785">
    <property type="entry name" value="Winged helix' DNA-binding domain"/>
    <property type="match status" value="1"/>
</dbReference>
<dbReference type="Pfam" id="PF01022">
    <property type="entry name" value="HTH_5"/>
    <property type="match status" value="1"/>
</dbReference>
<feature type="domain" description="HTH arsR-type" evidence="1">
    <location>
        <begin position="5"/>
        <end position="98"/>
    </location>
</feature>
<comment type="caution">
    <text evidence="2">The sequence shown here is derived from an EMBL/GenBank/DDBJ whole genome shotgun (WGS) entry which is preliminary data.</text>
</comment>
<protein>
    <submittedName>
        <fullName evidence="2">ArsR family transcriptional regulator</fullName>
    </submittedName>
</protein>
<sequence>MEQIETITAIHHPVRRRIVDYLFLHGKTQVGTLARALTQQVGSISHHLRMLERASVVTRVDAPDGDKRSSWWQLAREKFTWSSDDFAERPSDLMLAREAERLNVAAQLRRLEAWKKSAHQHPEWDGFTTDALAWATPAELGELSEALSATLDRWRSSIDSHDGQKRSPVFFFAHGFPTTP</sequence>
<dbReference type="SMART" id="SM00418">
    <property type="entry name" value="HTH_ARSR"/>
    <property type="match status" value="1"/>
</dbReference>
<gene>
    <name evidence="2" type="ORF">ATJ78_2051</name>
</gene>
<accession>A0A2A9DXN6</accession>
<dbReference type="InterPro" id="IPR001845">
    <property type="entry name" value="HTH_ArsR_DNA-bd_dom"/>
</dbReference>